<dbReference type="Proteomes" id="UP000019335">
    <property type="component" value="Chromosome 9"/>
</dbReference>
<evidence type="ECO:0000256" key="6">
    <source>
        <dbReference type="ARBA" id="ARBA00023002"/>
    </source>
</evidence>
<dbReference type="OrthoDB" id="187748at2759"/>
<evidence type="ECO:0000256" key="3">
    <source>
        <dbReference type="ARBA" id="ARBA00012006"/>
    </source>
</evidence>
<gene>
    <name evidence="9" type="ORF">Naga_100014g48</name>
</gene>
<dbReference type="EMBL" id="AZIL01000703">
    <property type="protein sequence ID" value="EWM26100.1"/>
    <property type="molecule type" value="Genomic_DNA"/>
</dbReference>
<comment type="caution">
    <text evidence="9">The sequence shown here is derived from an EMBL/GenBank/DDBJ whole genome shotgun (WGS) entry which is preliminary data.</text>
</comment>
<dbReference type="GO" id="GO:0015979">
    <property type="term" value="P:photosynthesis"/>
    <property type="evidence" value="ECO:0007669"/>
    <property type="project" value="UniProtKB-KW"/>
</dbReference>
<reference evidence="9 10" key="1">
    <citation type="journal article" date="2014" name="Mol. Plant">
        <title>Chromosome Scale Genome Assembly and Transcriptome Profiling of Nannochloropsis gaditana in Nitrogen Depletion.</title>
        <authorList>
            <person name="Corteggiani Carpinelli E."/>
            <person name="Telatin A."/>
            <person name="Vitulo N."/>
            <person name="Forcato C."/>
            <person name="D'Angelo M."/>
            <person name="Schiavon R."/>
            <person name="Vezzi A."/>
            <person name="Giacometti G.M."/>
            <person name="Morosinotto T."/>
            <person name="Valle G."/>
        </authorList>
    </citation>
    <scope>NUCLEOTIDE SEQUENCE [LARGE SCALE GENOMIC DNA]</scope>
    <source>
        <strain evidence="9 10">B-31</strain>
    </source>
</reference>
<dbReference type="PRINTS" id="PR00081">
    <property type="entry name" value="GDHRDH"/>
</dbReference>
<proteinExistence type="inferred from homology"/>
<accession>W7TGF5</accession>
<organism evidence="9 10">
    <name type="scientific">Nannochloropsis gaditana</name>
    <dbReference type="NCBI Taxonomy" id="72520"/>
    <lineage>
        <taxon>Eukaryota</taxon>
        <taxon>Sar</taxon>
        <taxon>Stramenopiles</taxon>
        <taxon>Ochrophyta</taxon>
        <taxon>Eustigmatophyceae</taxon>
        <taxon>Eustigmatales</taxon>
        <taxon>Monodopsidaceae</taxon>
        <taxon>Nannochloropsis</taxon>
    </lineage>
</organism>
<keyword evidence="4" id="KW-0602">Photosynthesis</keyword>
<dbReference type="GO" id="GO:0016630">
    <property type="term" value="F:protochlorophyllide reductase activity"/>
    <property type="evidence" value="ECO:0007669"/>
    <property type="project" value="UniProtKB-EC"/>
</dbReference>
<dbReference type="PANTHER" id="PTHR44419">
    <property type="entry name" value="PROTOCHLOROPHYLLIDE REDUCTASE C, CHLOROPLASTIC"/>
    <property type="match status" value="1"/>
</dbReference>
<keyword evidence="6" id="KW-0560">Oxidoreductase</keyword>
<evidence type="ECO:0000313" key="9">
    <source>
        <dbReference type="EMBL" id="EWM26100.1"/>
    </source>
</evidence>
<evidence type="ECO:0000256" key="4">
    <source>
        <dbReference type="ARBA" id="ARBA00022531"/>
    </source>
</evidence>
<evidence type="ECO:0000256" key="1">
    <source>
        <dbReference type="ARBA" id="ARBA00005173"/>
    </source>
</evidence>
<evidence type="ECO:0000256" key="2">
    <source>
        <dbReference type="ARBA" id="ARBA00005821"/>
    </source>
</evidence>
<keyword evidence="8" id="KW-0472">Membrane</keyword>
<dbReference type="Gene3D" id="3.40.50.720">
    <property type="entry name" value="NAD(P)-binding Rossmann-like Domain"/>
    <property type="match status" value="1"/>
</dbReference>
<feature type="transmembrane region" description="Helical" evidence="8">
    <location>
        <begin position="39"/>
        <end position="56"/>
    </location>
</feature>
<keyword evidence="8" id="KW-0812">Transmembrane</keyword>
<evidence type="ECO:0000313" key="10">
    <source>
        <dbReference type="Proteomes" id="UP000019335"/>
    </source>
</evidence>
<dbReference type="EC" id="1.3.1.33" evidence="3"/>
<dbReference type="InterPro" id="IPR002347">
    <property type="entry name" value="SDR_fam"/>
</dbReference>
<comment type="pathway">
    <text evidence="1">Porphyrin-containing compound metabolism; chlorophyll biosynthesis.</text>
</comment>
<keyword evidence="10" id="KW-1185">Reference proteome</keyword>
<evidence type="ECO:0000256" key="7">
    <source>
        <dbReference type="ARBA" id="ARBA00023171"/>
    </source>
</evidence>
<dbReference type="InterPro" id="IPR005979">
    <property type="entry name" value="Prochl_reduct"/>
</dbReference>
<dbReference type="SUPFAM" id="SSF51735">
    <property type="entry name" value="NAD(P)-binding Rossmann-fold domains"/>
    <property type="match status" value="1"/>
</dbReference>
<sequence>MRTIPRTTSDEKGVSKSSDAARLQLQLKLGMQLMSGRPGLLGIVFMIMLANKTFAFRVPGKFSFRKPDMHRLRAIQKPGEAKQKSRKDVITQGLAALASGLTIVSTGSVQARVPSLNASGGLTGGQGKKTILITGANSGIGLDASKKLAAAGHDVFVACRTLSKAKEAARVSNAAGAFECDLSSLSSVERLVEAWGNRPIDALCLNAGVAMSTSETMPHFTAEGFEETIGVNHFGHFLLAQKLLPNLEKSSLAHPRLVVTASSVHDPSTPGGNVGPGATLGNLKGFTDFLEKGKRFEMVDGGSYSGDKAYKDSKLLNVLFTQEMSRRLLDRKSKVRCDCFSPGLIPSTGLFRSQNQLFVGLFNFFAVNVLGVGTTISEGGDCLVYMVEAPELEDTSAVFLATPPGKPKDLFSSQTISKEAQDTAKAQRVWDLSEKLLNKVMKAA</sequence>
<dbReference type="UniPathway" id="UPA00668"/>
<dbReference type="GO" id="GO:0015995">
    <property type="term" value="P:chlorophyll biosynthetic process"/>
    <property type="evidence" value="ECO:0007669"/>
    <property type="project" value="UniProtKB-UniPathway"/>
</dbReference>
<keyword evidence="7" id="KW-0149">Chlorophyll biosynthesis</keyword>
<name>W7TGF5_9STRA</name>
<evidence type="ECO:0000256" key="8">
    <source>
        <dbReference type="SAM" id="Phobius"/>
    </source>
</evidence>
<comment type="similarity">
    <text evidence="2">Belongs to the short-chain dehydrogenases/reductases (SDR) family. POR subfamily.</text>
</comment>
<keyword evidence="5" id="KW-0521">NADP</keyword>
<dbReference type="PANTHER" id="PTHR44419:SF19">
    <property type="entry name" value="PROTOCHLOROPHYLLIDE REDUCTASE A, CHLOROPLASTIC"/>
    <property type="match status" value="1"/>
</dbReference>
<dbReference type="InterPro" id="IPR036291">
    <property type="entry name" value="NAD(P)-bd_dom_sf"/>
</dbReference>
<dbReference type="AlphaFoldDB" id="W7TGF5"/>
<evidence type="ECO:0000256" key="5">
    <source>
        <dbReference type="ARBA" id="ARBA00022857"/>
    </source>
</evidence>
<protein>
    <recommendedName>
        <fullName evidence="3">protochlorophyllide reductase</fullName>
        <ecNumber evidence="3">1.3.1.33</ecNumber>
    </recommendedName>
</protein>
<dbReference type="Pfam" id="PF00106">
    <property type="entry name" value="adh_short"/>
    <property type="match status" value="1"/>
</dbReference>
<keyword evidence="8" id="KW-1133">Transmembrane helix</keyword>